<gene>
    <name evidence="3" type="ORF">ACFS25_16385</name>
</gene>
<keyword evidence="1" id="KW-0472">Membrane</keyword>
<feature type="transmembrane region" description="Helical" evidence="1">
    <location>
        <begin position="32"/>
        <end position="50"/>
    </location>
</feature>
<dbReference type="EMBL" id="JBHUOM010000014">
    <property type="protein sequence ID" value="MFD2935366.1"/>
    <property type="molecule type" value="Genomic_DNA"/>
</dbReference>
<feature type="transmembrane region" description="Helical" evidence="1">
    <location>
        <begin position="56"/>
        <end position="77"/>
    </location>
</feature>
<protein>
    <submittedName>
        <fullName evidence="3">YcxB family protein</fullName>
    </submittedName>
</protein>
<keyword evidence="1" id="KW-1133">Transmembrane helix</keyword>
<dbReference type="Proteomes" id="UP001597512">
    <property type="component" value="Unassembled WGS sequence"/>
</dbReference>
<evidence type="ECO:0000259" key="2">
    <source>
        <dbReference type="Pfam" id="PF14317"/>
    </source>
</evidence>
<keyword evidence="1" id="KW-0812">Transmembrane</keyword>
<keyword evidence="4" id="KW-1185">Reference proteome</keyword>
<accession>A0ABW6AJ71</accession>
<proteinExistence type="predicted"/>
<dbReference type="InterPro" id="IPR025588">
    <property type="entry name" value="YcxB-like_C"/>
</dbReference>
<dbReference type="Pfam" id="PF14317">
    <property type="entry name" value="YcxB"/>
    <property type="match status" value="1"/>
</dbReference>
<sequence length="171" mass="19380">MIETTFKLTEHELYKGLLAISRSRITTKTSRIFGIFITLVSISVLYGDIMNNATPSLYSVLLLLFGLYSIFLAEISSKIQARSLMKKKAQITESSIYIFDETSYQLSGESFSTRMTYNKLFEVREVRDFILLRVTEGSANILPKRALSADQFTSLKQIVMAVPNLKLKLKG</sequence>
<feature type="domain" description="YcxB-like C-terminal" evidence="2">
    <location>
        <begin position="99"/>
        <end position="157"/>
    </location>
</feature>
<comment type="caution">
    <text evidence="3">The sequence shown here is derived from an EMBL/GenBank/DDBJ whole genome shotgun (WGS) entry which is preliminary data.</text>
</comment>
<name>A0ABW6AJ71_9BACT</name>
<evidence type="ECO:0000313" key="3">
    <source>
        <dbReference type="EMBL" id="MFD2935366.1"/>
    </source>
</evidence>
<organism evidence="3 4">
    <name type="scientific">Spirosoma flavum</name>
    <dbReference type="NCBI Taxonomy" id="2048557"/>
    <lineage>
        <taxon>Bacteria</taxon>
        <taxon>Pseudomonadati</taxon>
        <taxon>Bacteroidota</taxon>
        <taxon>Cytophagia</taxon>
        <taxon>Cytophagales</taxon>
        <taxon>Cytophagaceae</taxon>
        <taxon>Spirosoma</taxon>
    </lineage>
</organism>
<reference evidence="4" key="1">
    <citation type="journal article" date="2019" name="Int. J. Syst. Evol. Microbiol.">
        <title>The Global Catalogue of Microorganisms (GCM) 10K type strain sequencing project: providing services to taxonomists for standard genome sequencing and annotation.</title>
        <authorList>
            <consortium name="The Broad Institute Genomics Platform"/>
            <consortium name="The Broad Institute Genome Sequencing Center for Infectious Disease"/>
            <person name="Wu L."/>
            <person name="Ma J."/>
        </authorList>
    </citation>
    <scope>NUCLEOTIDE SEQUENCE [LARGE SCALE GENOMIC DNA]</scope>
    <source>
        <strain evidence="4">KCTC 52490</strain>
    </source>
</reference>
<evidence type="ECO:0000313" key="4">
    <source>
        <dbReference type="Proteomes" id="UP001597512"/>
    </source>
</evidence>
<dbReference type="RefSeq" id="WP_381503171.1">
    <property type="nucleotide sequence ID" value="NZ_JBHUOM010000014.1"/>
</dbReference>
<evidence type="ECO:0000256" key="1">
    <source>
        <dbReference type="SAM" id="Phobius"/>
    </source>
</evidence>